<evidence type="ECO:0000313" key="3">
    <source>
        <dbReference type="Proteomes" id="UP001500748"/>
    </source>
</evidence>
<protein>
    <recommendedName>
        <fullName evidence="1">DUF3885 domain-containing protein</fullName>
    </recommendedName>
</protein>
<evidence type="ECO:0000313" key="2">
    <source>
        <dbReference type="EMBL" id="GAA3764931.1"/>
    </source>
</evidence>
<dbReference type="Pfam" id="PF13021">
    <property type="entry name" value="DUF3885"/>
    <property type="match status" value="1"/>
</dbReference>
<reference evidence="3" key="1">
    <citation type="journal article" date="2019" name="Int. J. Syst. Evol. Microbiol.">
        <title>The Global Catalogue of Microorganisms (GCM) 10K type strain sequencing project: providing services to taxonomists for standard genome sequencing and annotation.</title>
        <authorList>
            <consortium name="The Broad Institute Genomics Platform"/>
            <consortium name="The Broad Institute Genome Sequencing Center for Infectious Disease"/>
            <person name="Wu L."/>
            <person name="Ma J."/>
        </authorList>
    </citation>
    <scope>NUCLEOTIDE SEQUENCE [LARGE SCALE GENOMIC DNA]</scope>
    <source>
        <strain evidence="3">JCM 17337</strain>
    </source>
</reference>
<dbReference type="Proteomes" id="UP001500748">
    <property type="component" value="Unassembled WGS sequence"/>
</dbReference>
<gene>
    <name evidence="2" type="ORF">GCM10022423_16530</name>
</gene>
<dbReference type="EMBL" id="BAABDU010000003">
    <property type="protein sequence ID" value="GAA3764931.1"/>
    <property type="molecule type" value="Genomic_DNA"/>
</dbReference>
<evidence type="ECO:0000259" key="1">
    <source>
        <dbReference type="Pfam" id="PF13021"/>
    </source>
</evidence>
<dbReference type="InterPro" id="IPR024976">
    <property type="entry name" value="DUF3885"/>
</dbReference>
<proteinExistence type="predicted"/>
<keyword evidence="3" id="KW-1185">Reference proteome</keyword>
<organism evidence="2 3">
    <name type="scientific">Flavobacterium ginsengiterrae</name>
    <dbReference type="NCBI Taxonomy" id="871695"/>
    <lineage>
        <taxon>Bacteria</taxon>
        <taxon>Pseudomonadati</taxon>
        <taxon>Bacteroidota</taxon>
        <taxon>Flavobacteriia</taxon>
        <taxon>Flavobacteriales</taxon>
        <taxon>Flavobacteriaceae</taxon>
        <taxon>Flavobacterium</taxon>
    </lineage>
</organism>
<accession>A0ABP7GG65</accession>
<name>A0ABP7GG65_9FLAO</name>
<sequence length="216" mass="26187">MNSFKPKYQEFINENFKGLKLRKPLFYNWKFGLRFNLQAENINTEKYFEEVNKRAVAIFETTFSNTDNIFLILTDYKFRRKKIRFSNYIFNQIDNLKKQEISYSKVKKLYEPNDELDIRNIAAIKLTTKRLNYRNILSAIANSDFLSRQPRYDKRGVFTDAEIYIINIDKKIIFNMYDDRGLDIICTDKDTIFPIYKKYNDWILDFDRKKIDNLFV</sequence>
<feature type="domain" description="DUF3885" evidence="1">
    <location>
        <begin position="9"/>
        <end position="207"/>
    </location>
</feature>
<dbReference type="RefSeq" id="WP_345142809.1">
    <property type="nucleotide sequence ID" value="NZ_BAABDU010000003.1"/>
</dbReference>
<comment type="caution">
    <text evidence="2">The sequence shown here is derived from an EMBL/GenBank/DDBJ whole genome shotgun (WGS) entry which is preliminary data.</text>
</comment>